<dbReference type="Pfam" id="PF00392">
    <property type="entry name" value="GntR"/>
    <property type="match status" value="1"/>
</dbReference>
<dbReference type="Proteomes" id="UP001258207">
    <property type="component" value="Chromosome"/>
</dbReference>
<dbReference type="GO" id="GO:0003700">
    <property type="term" value="F:DNA-binding transcription factor activity"/>
    <property type="evidence" value="ECO:0007669"/>
    <property type="project" value="InterPro"/>
</dbReference>
<dbReference type="PRINTS" id="PR00035">
    <property type="entry name" value="HTHGNTR"/>
</dbReference>
<reference evidence="5" key="1">
    <citation type="submission" date="2023-09" db="EMBL/GenBank/DDBJ databases">
        <title>First report of Pseudomonas coleopterorum DJ13 causing leaf spot on Rhododendron pulchrum Sweet in China.</title>
        <authorList>
            <person name="Zhang Y."/>
        </authorList>
    </citation>
    <scope>NUCLEOTIDE SEQUENCE</scope>
    <source>
        <strain evidence="5">DJ13</strain>
    </source>
</reference>
<evidence type="ECO:0000256" key="1">
    <source>
        <dbReference type="ARBA" id="ARBA00023015"/>
    </source>
</evidence>
<protein>
    <submittedName>
        <fullName evidence="5">FadR/GntR family transcriptional regulator</fullName>
    </submittedName>
</protein>
<dbReference type="Pfam" id="PF07729">
    <property type="entry name" value="FCD"/>
    <property type="match status" value="1"/>
</dbReference>
<dbReference type="SUPFAM" id="SSF46785">
    <property type="entry name" value="Winged helix' DNA-binding domain"/>
    <property type="match status" value="1"/>
</dbReference>
<dbReference type="SMART" id="SM00345">
    <property type="entry name" value="HTH_GNTR"/>
    <property type="match status" value="1"/>
</dbReference>
<sequence length="246" mass="27062">MSNDTVTADITRRRPGNLAQSLVDDVCRMISQGVVKPGDKLPTELELMAVGGVSRATVREALSRLQVSGIVETRRGIGTFVLNLPGSTVSRLDPATIVTLQDVIAILDVRISFEIEAAGLAALRRTDAQLASIEEAVKRFEHACDTSGSIVADFQFHLQIAQASNNRYFVDIITHFGTSMFPRARLDTVAIARLDRQQKHERLVREHAHIFDAVARGDYDAARAAMRIHLANSRARVVKAHEELSI</sequence>
<dbReference type="Gene3D" id="1.10.10.10">
    <property type="entry name" value="Winged helix-like DNA-binding domain superfamily/Winged helix DNA-binding domain"/>
    <property type="match status" value="1"/>
</dbReference>
<organism evidence="5 6">
    <name type="scientific">Pseudomonas coleopterorum</name>
    <dbReference type="NCBI Taxonomy" id="1605838"/>
    <lineage>
        <taxon>Bacteria</taxon>
        <taxon>Pseudomonadati</taxon>
        <taxon>Pseudomonadota</taxon>
        <taxon>Gammaproteobacteria</taxon>
        <taxon>Pseudomonadales</taxon>
        <taxon>Pseudomonadaceae</taxon>
        <taxon>Pseudomonas</taxon>
    </lineage>
</organism>
<dbReference type="CDD" id="cd07377">
    <property type="entry name" value="WHTH_GntR"/>
    <property type="match status" value="1"/>
</dbReference>
<dbReference type="GO" id="GO:0003677">
    <property type="term" value="F:DNA binding"/>
    <property type="evidence" value="ECO:0007669"/>
    <property type="project" value="UniProtKB-KW"/>
</dbReference>
<evidence type="ECO:0000256" key="3">
    <source>
        <dbReference type="ARBA" id="ARBA00023163"/>
    </source>
</evidence>
<keyword evidence="1" id="KW-0805">Transcription regulation</keyword>
<dbReference type="SUPFAM" id="SSF48008">
    <property type="entry name" value="GntR ligand-binding domain-like"/>
    <property type="match status" value="1"/>
</dbReference>
<dbReference type="AlphaFoldDB" id="A0AAJ6MRQ1"/>
<evidence type="ECO:0000313" key="5">
    <source>
        <dbReference type="EMBL" id="WNC07919.1"/>
    </source>
</evidence>
<dbReference type="EMBL" id="CP134081">
    <property type="protein sequence ID" value="WNC07919.1"/>
    <property type="molecule type" value="Genomic_DNA"/>
</dbReference>
<dbReference type="PROSITE" id="PS50949">
    <property type="entry name" value="HTH_GNTR"/>
    <property type="match status" value="1"/>
</dbReference>
<evidence type="ECO:0000313" key="6">
    <source>
        <dbReference type="Proteomes" id="UP001258207"/>
    </source>
</evidence>
<dbReference type="PANTHER" id="PTHR43537">
    <property type="entry name" value="TRANSCRIPTIONAL REGULATOR, GNTR FAMILY"/>
    <property type="match status" value="1"/>
</dbReference>
<keyword evidence="2" id="KW-0238">DNA-binding</keyword>
<proteinExistence type="predicted"/>
<dbReference type="Gene3D" id="1.20.120.530">
    <property type="entry name" value="GntR ligand-binding domain-like"/>
    <property type="match status" value="1"/>
</dbReference>
<evidence type="ECO:0000259" key="4">
    <source>
        <dbReference type="PROSITE" id="PS50949"/>
    </source>
</evidence>
<dbReference type="InterPro" id="IPR036390">
    <property type="entry name" value="WH_DNA-bd_sf"/>
</dbReference>
<dbReference type="PANTHER" id="PTHR43537:SF5">
    <property type="entry name" value="UXU OPERON TRANSCRIPTIONAL REGULATOR"/>
    <property type="match status" value="1"/>
</dbReference>
<dbReference type="InterPro" id="IPR000524">
    <property type="entry name" value="Tscrpt_reg_HTH_GntR"/>
</dbReference>
<dbReference type="RefSeq" id="WP_090358284.1">
    <property type="nucleotide sequence ID" value="NZ_CP134081.1"/>
</dbReference>
<dbReference type="SMART" id="SM00895">
    <property type="entry name" value="FCD"/>
    <property type="match status" value="1"/>
</dbReference>
<accession>A0AAJ6MRQ1</accession>
<feature type="domain" description="HTH gntR-type" evidence="4">
    <location>
        <begin position="16"/>
        <end position="84"/>
    </location>
</feature>
<evidence type="ECO:0000256" key="2">
    <source>
        <dbReference type="ARBA" id="ARBA00023125"/>
    </source>
</evidence>
<dbReference type="InterPro" id="IPR011711">
    <property type="entry name" value="GntR_C"/>
</dbReference>
<gene>
    <name evidence="5" type="ORF">RI108_11280</name>
</gene>
<keyword evidence="3" id="KW-0804">Transcription</keyword>
<name>A0AAJ6MRQ1_9PSED</name>
<dbReference type="InterPro" id="IPR036388">
    <property type="entry name" value="WH-like_DNA-bd_sf"/>
</dbReference>
<dbReference type="InterPro" id="IPR008920">
    <property type="entry name" value="TF_FadR/GntR_C"/>
</dbReference>